<evidence type="ECO:0000313" key="7">
    <source>
        <dbReference type="Proteomes" id="UP000286211"/>
    </source>
</evidence>
<dbReference type="CDD" id="cd02966">
    <property type="entry name" value="TlpA_like_family"/>
    <property type="match status" value="1"/>
</dbReference>
<evidence type="ECO:0000256" key="4">
    <source>
        <dbReference type="ARBA" id="ARBA00023284"/>
    </source>
</evidence>
<dbReference type="InterPro" id="IPR013766">
    <property type="entry name" value="Thioredoxin_domain"/>
</dbReference>
<evidence type="ECO:0000256" key="2">
    <source>
        <dbReference type="ARBA" id="ARBA00022748"/>
    </source>
</evidence>
<protein>
    <submittedName>
        <fullName evidence="6">TlpA family protein disulfide reductase</fullName>
    </submittedName>
</protein>
<keyword evidence="2" id="KW-0201">Cytochrome c-type biogenesis</keyword>
<keyword evidence="4" id="KW-0676">Redox-active center</keyword>
<dbReference type="Proteomes" id="UP000286211">
    <property type="component" value="Unassembled WGS sequence"/>
</dbReference>
<dbReference type="Gene3D" id="3.40.30.10">
    <property type="entry name" value="Glutaredoxin"/>
    <property type="match status" value="1"/>
</dbReference>
<feature type="domain" description="Thioredoxin" evidence="5">
    <location>
        <begin position="331"/>
        <end position="481"/>
    </location>
</feature>
<dbReference type="PROSITE" id="PS51352">
    <property type="entry name" value="THIOREDOXIN_2"/>
    <property type="match status" value="1"/>
</dbReference>
<keyword evidence="3" id="KW-1015">Disulfide bond</keyword>
<dbReference type="AlphaFoldDB" id="A0A3R6K082"/>
<dbReference type="GO" id="GO:0017004">
    <property type="term" value="P:cytochrome complex assembly"/>
    <property type="evidence" value="ECO:0007669"/>
    <property type="project" value="UniProtKB-KW"/>
</dbReference>
<evidence type="ECO:0000259" key="5">
    <source>
        <dbReference type="PROSITE" id="PS51352"/>
    </source>
</evidence>
<dbReference type="InterPro" id="IPR036249">
    <property type="entry name" value="Thioredoxin-like_sf"/>
</dbReference>
<dbReference type="EMBL" id="QRNB01000022">
    <property type="protein sequence ID" value="RHK11029.1"/>
    <property type="molecule type" value="Genomic_DNA"/>
</dbReference>
<proteinExistence type="predicted"/>
<evidence type="ECO:0000256" key="1">
    <source>
        <dbReference type="ARBA" id="ARBA00004196"/>
    </source>
</evidence>
<comment type="caution">
    <text evidence="6">The sequence shown here is derived from an EMBL/GenBank/DDBJ whole genome shotgun (WGS) entry which is preliminary data.</text>
</comment>
<accession>A0A3R6K082</accession>
<sequence length="481" mass="55537">MDWKHTYINTVLEPGETYYLLYDFKSGHSIFMGKNCRLQNELLAHPIPMINADYAGNENKVPAQEMMQILESRYKEAEGNLRKQIEKSASISKCYQEYAAQYLLCTYASDILQGAYRVKDHIFPQEYVSQVEKIWKEIPQPYTQFRDYNMLTKNLIDQEARLKYSTLMGKTYGFLFTNYYPELLKKHKAQGDIAITDSEIATVEQWAKNLDSMTIKQYQTTDAKEQEKIENAFSNSALAKRATAIIGREDIAKMLKDETPLIDVYYAQHIADSMGCSQQQKDVIISKAFLQMLERLAMPLNSYGLDLAEHCISSEVLREKVLAEHRKYLSLQNRDITASLKTAPQDMSDGEKLLRHILEPYKGKLVLLDVWGTWCAPCKMALAHSKEVFERLAPYDVVYLYMANNSPEESWKNLIKLNNLVGDNIAHYNLPAAQQSAIENYLNIRSFPSYRLFDKEGNLVDVKVDARQLDNLEKIIKELNR</sequence>
<organism evidence="6 7">
    <name type="scientific">Segatella copri</name>
    <dbReference type="NCBI Taxonomy" id="165179"/>
    <lineage>
        <taxon>Bacteria</taxon>
        <taxon>Pseudomonadati</taxon>
        <taxon>Bacteroidota</taxon>
        <taxon>Bacteroidia</taxon>
        <taxon>Bacteroidales</taxon>
        <taxon>Prevotellaceae</taxon>
        <taxon>Segatella</taxon>
    </lineage>
</organism>
<evidence type="ECO:0000313" key="6">
    <source>
        <dbReference type="EMBL" id="RHK11029.1"/>
    </source>
</evidence>
<dbReference type="PANTHER" id="PTHR42852:SF6">
    <property type="entry name" value="THIOL:DISULFIDE INTERCHANGE PROTEIN DSBE"/>
    <property type="match status" value="1"/>
</dbReference>
<dbReference type="InterPro" id="IPR012336">
    <property type="entry name" value="Thioredoxin-like_fold"/>
</dbReference>
<reference evidence="6 7" key="1">
    <citation type="submission" date="2018-08" db="EMBL/GenBank/DDBJ databases">
        <title>A genome reference for cultivated species of the human gut microbiota.</title>
        <authorList>
            <person name="Zou Y."/>
            <person name="Xue W."/>
            <person name="Luo G."/>
        </authorList>
    </citation>
    <scope>NUCLEOTIDE SEQUENCE [LARGE SCALE GENOMIC DNA]</scope>
    <source>
        <strain evidence="6 7">AF46-2NS</strain>
    </source>
</reference>
<comment type="subcellular location">
    <subcellularLocation>
        <location evidence="1">Cell envelope</location>
    </subcellularLocation>
</comment>
<dbReference type="PANTHER" id="PTHR42852">
    <property type="entry name" value="THIOL:DISULFIDE INTERCHANGE PROTEIN DSBE"/>
    <property type="match status" value="1"/>
</dbReference>
<dbReference type="SUPFAM" id="SSF52833">
    <property type="entry name" value="Thioredoxin-like"/>
    <property type="match status" value="1"/>
</dbReference>
<name>A0A3R6K082_9BACT</name>
<dbReference type="GO" id="GO:0030313">
    <property type="term" value="C:cell envelope"/>
    <property type="evidence" value="ECO:0007669"/>
    <property type="project" value="UniProtKB-SubCell"/>
</dbReference>
<dbReference type="Pfam" id="PF13905">
    <property type="entry name" value="Thioredoxin_8"/>
    <property type="match status" value="1"/>
</dbReference>
<gene>
    <name evidence="6" type="ORF">DW079_05675</name>
</gene>
<dbReference type="InterPro" id="IPR050553">
    <property type="entry name" value="Thioredoxin_ResA/DsbE_sf"/>
</dbReference>
<evidence type="ECO:0000256" key="3">
    <source>
        <dbReference type="ARBA" id="ARBA00023157"/>
    </source>
</evidence>